<feature type="region of interest" description="Disordered" evidence="2">
    <location>
        <begin position="82"/>
        <end position="112"/>
    </location>
</feature>
<organism evidence="3 4">
    <name type="scientific">Uliginosibacterium flavum</name>
    <dbReference type="NCBI Taxonomy" id="1396831"/>
    <lineage>
        <taxon>Bacteria</taxon>
        <taxon>Pseudomonadati</taxon>
        <taxon>Pseudomonadota</taxon>
        <taxon>Betaproteobacteria</taxon>
        <taxon>Rhodocyclales</taxon>
        <taxon>Zoogloeaceae</taxon>
        <taxon>Uliginosibacterium</taxon>
    </lineage>
</organism>
<proteinExistence type="inferred from homology"/>
<protein>
    <submittedName>
        <fullName evidence="3">Pilin</fullName>
    </submittedName>
</protein>
<sequence>MLAYQDYTVRAQTAQAYALASEAASAVGEFYVQQKQIPVNLGAAGFNSTLPPSLERIEVNPQNAVLTVHFASTALKGKTLVMTPSADPQGGVSWTCSSDDIRPQQLPQPCRR</sequence>
<reference evidence="3 4" key="1">
    <citation type="submission" date="2024-07" db="EMBL/GenBank/DDBJ databases">
        <title>Uliginosibacterium flavum JJ3220;KACC:17644.</title>
        <authorList>
            <person name="Kim M.K."/>
        </authorList>
    </citation>
    <scope>NUCLEOTIDE SEQUENCE [LARGE SCALE GENOMIC DNA]</scope>
    <source>
        <strain evidence="3 4">KACC:17644</strain>
    </source>
</reference>
<evidence type="ECO:0000313" key="3">
    <source>
        <dbReference type="EMBL" id="MET7016119.1"/>
    </source>
</evidence>
<dbReference type="RefSeq" id="WP_354602576.1">
    <property type="nucleotide sequence ID" value="NZ_JBEWZI010000028.1"/>
</dbReference>
<gene>
    <name evidence="3" type="ORF">ABXR19_18180</name>
</gene>
<evidence type="ECO:0000256" key="2">
    <source>
        <dbReference type="SAM" id="MobiDB-lite"/>
    </source>
</evidence>
<evidence type="ECO:0000313" key="4">
    <source>
        <dbReference type="Proteomes" id="UP001549691"/>
    </source>
</evidence>
<dbReference type="Proteomes" id="UP001549691">
    <property type="component" value="Unassembled WGS sequence"/>
</dbReference>
<dbReference type="InterPro" id="IPR045584">
    <property type="entry name" value="Pilin-like"/>
</dbReference>
<comment type="similarity">
    <text evidence="1">Belongs to the N-Me-Phe pilin family.</text>
</comment>
<comment type="caution">
    <text evidence="3">The sequence shown here is derived from an EMBL/GenBank/DDBJ whole genome shotgun (WGS) entry which is preliminary data.</text>
</comment>
<accession>A0ABV2TQA4</accession>
<dbReference type="Gene3D" id="3.30.700.10">
    <property type="entry name" value="Glycoprotein, Type 4 Pilin"/>
    <property type="match status" value="1"/>
</dbReference>
<dbReference type="EMBL" id="JBEWZI010000028">
    <property type="protein sequence ID" value="MET7016119.1"/>
    <property type="molecule type" value="Genomic_DNA"/>
</dbReference>
<dbReference type="Pfam" id="PF00114">
    <property type="entry name" value="Pilin"/>
    <property type="match status" value="1"/>
</dbReference>
<evidence type="ECO:0000256" key="1">
    <source>
        <dbReference type="ARBA" id="ARBA00005233"/>
    </source>
</evidence>
<keyword evidence="4" id="KW-1185">Reference proteome</keyword>
<name>A0ABV2TQA4_9RHOO</name>
<dbReference type="InterPro" id="IPR001082">
    <property type="entry name" value="Pilin"/>
</dbReference>
<dbReference type="SUPFAM" id="SSF54523">
    <property type="entry name" value="Pili subunits"/>
    <property type="match status" value="1"/>
</dbReference>